<evidence type="ECO:0000259" key="1">
    <source>
        <dbReference type="PROSITE" id="PS51819"/>
    </source>
</evidence>
<comment type="caution">
    <text evidence="2">The sequence shown here is derived from an EMBL/GenBank/DDBJ whole genome shotgun (WGS) entry which is preliminary data.</text>
</comment>
<dbReference type="AlphaFoldDB" id="A0A4R4NXQ1"/>
<accession>A0A4R4NXQ1</accession>
<dbReference type="InterPro" id="IPR037523">
    <property type="entry name" value="VOC_core"/>
</dbReference>
<evidence type="ECO:0000313" key="2">
    <source>
        <dbReference type="EMBL" id="TDC14638.1"/>
    </source>
</evidence>
<dbReference type="InterPro" id="IPR029068">
    <property type="entry name" value="Glyas_Bleomycin-R_OHBP_Dase"/>
</dbReference>
<reference evidence="2 3" key="1">
    <citation type="submission" date="2019-03" db="EMBL/GenBank/DDBJ databases">
        <title>Draft genome sequences of novel Actinobacteria.</title>
        <authorList>
            <person name="Sahin N."/>
            <person name="Ay H."/>
            <person name="Saygin H."/>
        </authorList>
    </citation>
    <scope>NUCLEOTIDE SEQUENCE [LARGE SCALE GENOMIC DNA]</scope>
    <source>
        <strain evidence="2 3">JCM 30547</strain>
    </source>
</reference>
<evidence type="ECO:0000313" key="3">
    <source>
        <dbReference type="Proteomes" id="UP000295075"/>
    </source>
</evidence>
<sequence>MNDVVIRPLRFTDRVEEMRAFLETLGLQARIESERSSDWVDMLAGRGMVALHSAATSSTGGKPGQTDLSFEAEDVDRLKEKFEQAGYADAVIWDEAYGRVLRVAGPDGVHIHIDERSDDLYGYKLNETRPDERWLVTPQLDRTEETAWRGFLEVVGLGALARFGDGIRLELTTSEDLAEVHTRLTAASYQVAQVAGTLEITDPDGQTVVVHG</sequence>
<gene>
    <name evidence="2" type="ORF">E1261_42000</name>
</gene>
<dbReference type="PROSITE" id="PS51819">
    <property type="entry name" value="VOC"/>
    <property type="match status" value="1"/>
</dbReference>
<dbReference type="OrthoDB" id="3296095at2"/>
<name>A0A4R4NXQ1_9ACTN</name>
<dbReference type="Proteomes" id="UP000295075">
    <property type="component" value="Unassembled WGS sequence"/>
</dbReference>
<dbReference type="SUPFAM" id="SSF54593">
    <property type="entry name" value="Glyoxalase/Bleomycin resistance protein/Dihydroxybiphenyl dioxygenase"/>
    <property type="match status" value="1"/>
</dbReference>
<proteinExistence type="predicted"/>
<dbReference type="RefSeq" id="WP_132415442.1">
    <property type="nucleotide sequence ID" value="NZ_SMKA01000379.1"/>
</dbReference>
<dbReference type="Gene3D" id="3.10.180.10">
    <property type="entry name" value="2,3-Dihydroxybiphenyl 1,2-Dioxygenase, domain 1"/>
    <property type="match status" value="1"/>
</dbReference>
<keyword evidence="3" id="KW-1185">Reference proteome</keyword>
<organism evidence="2 3">
    <name type="scientific">Kribbella albertanoniae</name>
    <dbReference type="NCBI Taxonomy" id="1266829"/>
    <lineage>
        <taxon>Bacteria</taxon>
        <taxon>Bacillati</taxon>
        <taxon>Actinomycetota</taxon>
        <taxon>Actinomycetes</taxon>
        <taxon>Propionibacteriales</taxon>
        <taxon>Kribbellaceae</taxon>
        <taxon>Kribbella</taxon>
    </lineage>
</organism>
<protein>
    <submittedName>
        <fullName evidence="2">VOC family protein</fullName>
    </submittedName>
</protein>
<feature type="domain" description="VOC" evidence="1">
    <location>
        <begin position="1"/>
        <end position="116"/>
    </location>
</feature>
<dbReference type="EMBL" id="SMKA01000379">
    <property type="protein sequence ID" value="TDC14638.1"/>
    <property type="molecule type" value="Genomic_DNA"/>
</dbReference>